<comment type="caution">
    <text evidence="2">The sequence shown here is derived from an EMBL/GenBank/DDBJ whole genome shotgun (WGS) entry which is preliminary data.</text>
</comment>
<feature type="compositionally biased region" description="Polar residues" evidence="1">
    <location>
        <begin position="164"/>
        <end position="182"/>
    </location>
</feature>
<keyword evidence="3" id="KW-1185">Reference proteome</keyword>
<evidence type="ECO:0000256" key="1">
    <source>
        <dbReference type="SAM" id="MobiDB-lite"/>
    </source>
</evidence>
<feature type="compositionally biased region" description="Basic and acidic residues" evidence="1">
    <location>
        <begin position="209"/>
        <end position="240"/>
    </location>
</feature>
<feature type="compositionally biased region" description="Basic and acidic residues" evidence="1">
    <location>
        <begin position="47"/>
        <end position="68"/>
    </location>
</feature>
<evidence type="ECO:0000313" key="2">
    <source>
        <dbReference type="EMBL" id="KAK7746499.1"/>
    </source>
</evidence>
<dbReference type="AlphaFoldDB" id="A0AAN9UE00"/>
<feature type="region of interest" description="Disordered" evidence="1">
    <location>
        <begin position="1"/>
        <end position="254"/>
    </location>
</feature>
<dbReference type="Proteomes" id="UP001320245">
    <property type="component" value="Unassembled WGS sequence"/>
</dbReference>
<protein>
    <submittedName>
        <fullName evidence="2">Uncharacterized protein</fullName>
    </submittedName>
</protein>
<reference evidence="2 3" key="1">
    <citation type="journal article" date="2023" name="PLoS ONE">
        <title>Cytospora paraplurivora sp. nov. isolated from orchards with fruit tree decline syndrome in Ontario, Canada.</title>
        <authorList>
            <person name="Ilyukhin E."/>
            <person name="Nguyen H.D.T."/>
            <person name="Castle A.J."/>
            <person name="Ellouze W."/>
        </authorList>
    </citation>
    <scope>NUCLEOTIDE SEQUENCE [LARGE SCALE GENOMIC DNA]</scope>
    <source>
        <strain evidence="2 3">FDS-564</strain>
    </source>
</reference>
<gene>
    <name evidence="2" type="ORF">SLS53_002458</name>
</gene>
<feature type="compositionally biased region" description="Polar residues" evidence="1">
    <location>
        <begin position="97"/>
        <end position="106"/>
    </location>
</feature>
<proteinExistence type="predicted"/>
<sequence>MSPRPDGERESEQSSPRTPPRRRDTADSAQGSHSSRSRRERTPQQQAEHDRRKEERRLAREEEKEHGNAKSNSPVTEANGKEAGSPVADRPHKTSRRPSSTRNGTEGSAAPTKKFFSGESVLESKFGGPLATDAPTATKETDSGANSRRSKDIAKPPPAELKRSNTSRSRVLRQSTDQSIGKSQKETVKGKGQNREGSNSPAPGSDRAAAADDKKRRDDEKHRKSRLEKREKEEKEEKKKSPGVLKGIFKKLFS</sequence>
<organism evidence="2 3">
    <name type="scientific">Cytospora paraplurivora</name>
    <dbReference type="NCBI Taxonomy" id="2898453"/>
    <lineage>
        <taxon>Eukaryota</taxon>
        <taxon>Fungi</taxon>
        <taxon>Dikarya</taxon>
        <taxon>Ascomycota</taxon>
        <taxon>Pezizomycotina</taxon>
        <taxon>Sordariomycetes</taxon>
        <taxon>Sordariomycetidae</taxon>
        <taxon>Diaporthales</taxon>
        <taxon>Cytosporaceae</taxon>
        <taxon>Cytospora</taxon>
    </lineage>
</organism>
<accession>A0AAN9UE00</accession>
<name>A0AAN9UE00_9PEZI</name>
<feature type="compositionally biased region" description="Basic and acidic residues" evidence="1">
    <location>
        <begin position="1"/>
        <end position="12"/>
    </location>
</feature>
<dbReference type="EMBL" id="JAJSPL020000006">
    <property type="protein sequence ID" value="KAK7746499.1"/>
    <property type="molecule type" value="Genomic_DNA"/>
</dbReference>
<evidence type="ECO:0000313" key="3">
    <source>
        <dbReference type="Proteomes" id="UP001320245"/>
    </source>
</evidence>